<dbReference type="OrthoDB" id="8886309at2"/>
<accession>A0A1M5TL33</accession>
<proteinExistence type="inferred from homology"/>
<comment type="similarity">
    <text evidence="1">Belongs to the UPF0065 (bug) family.</text>
</comment>
<dbReference type="InterPro" id="IPR042100">
    <property type="entry name" value="Bug_dom1"/>
</dbReference>
<feature type="signal peptide" evidence="2">
    <location>
        <begin position="1"/>
        <end position="22"/>
    </location>
</feature>
<dbReference type="STRING" id="658167.SAMN04488135_103414"/>
<feature type="chain" id="PRO_5012319167" evidence="2">
    <location>
        <begin position="23"/>
        <end position="323"/>
    </location>
</feature>
<organism evidence="3 4">
    <name type="scientific">Pollutimonas bauzanensis</name>
    <dbReference type="NCBI Taxonomy" id="658167"/>
    <lineage>
        <taxon>Bacteria</taxon>
        <taxon>Pseudomonadati</taxon>
        <taxon>Pseudomonadota</taxon>
        <taxon>Betaproteobacteria</taxon>
        <taxon>Burkholderiales</taxon>
        <taxon>Alcaligenaceae</taxon>
        <taxon>Pollutimonas</taxon>
    </lineage>
</organism>
<dbReference type="SUPFAM" id="SSF53850">
    <property type="entry name" value="Periplasmic binding protein-like II"/>
    <property type="match status" value="1"/>
</dbReference>
<dbReference type="EMBL" id="FQXE01000003">
    <property type="protein sequence ID" value="SHH51477.1"/>
    <property type="molecule type" value="Genomic_DNA"/>
</dbReference>
<evidence type="ECO:0000256" key="2">
    <source>
        <dbReference type="SAM" id="SignalP"/>
    </source>
</evidence>
<dbReference type="InterPro" id="IPR005064">
    <property type="entry name" value="BUG"/>
</dbReference>
<dbReference type="Proteomes" id="UP000184226">
    <property type="component" value="Unassembled WGS sequence"/>
</dbReference>
<protein>
    <submittedName>
        <fullName evidence="3">Tripartite-type tricarboxylate transporter, receptor component TctC</fullName>
    </submittedName>
</protein>
<dbReference type="Gene3D" id="3.40.190.10">
    <property type="entry name" value="Periplasmic binding protein-like II"/>
    <property type="match status" value="1"/>
</dbReference>
<keyword evidence="2" id="KW-0732">Signal</keyword>
<evidence type="ECO:0000313" key="3">
    <source>
        <dbReference type="EMBL" id="SHH51477.1"/>
    </source>
</evidence>
<dbReference type="AlphaFoldDB" id="A0A1M5TL33"/>
<dbReference type="PANTHER" id="PTHR42928">
    <property type="entry name" value="TRICARBOXYLATE-BINDING PROTEIN"/>
    <property type="match status" value="1"/>
</dbReference>
<keyword evidence="4" id="KW-1185">Reference proteome</keyword>
<dbReference type="Pfam" id="PF03401">
    <property type="entry name" value="TctC"/>
    <property type="match status" value="1"/>
</dbReference>
<evidence type="ECO:0000313" key="4">
    <source>
        <dbReference type="Proteomes" id="UP000184226"/>
    </source>
</evidence>
<dbReference type="RefSeq" id="WP_073102562.1">
    <property type="nucleotide sequence ID" value="NZ_FQXE01000003.1"/>
</dbReference>
<dbReference type="PANTHER" id="PTHR42928:SF5">
    <property type="entry name" value="BLR1237 PROTEIN"/>
    <property type="match status" value="1"/>
</dbReference>
<dbReference type="Gene3D" id="3.40.190.150">
    <property type="entry name" value="Bordetella uptake gene, domain 1"/>
    <property type="match status" value="1"/>
</dbReference>
<dbReference type="CDD" id="cd07012">
    <property type="entry name" value="PBP2_Bug_TTT"/>
    <property type="match status" value="1"/>
</dbReference>
<reference evidence="3 4" key="1">
    <citation type="submission" date="2016-11" db="EMBL/GenBank/DDBJ databases">
        <authorList>
            <person name="Jaros S."/>
            <person name="Januszkiewicz K."/>
            <person name="Wedrychowicz H."/>
        </authorList>
    </citation>
    <scope>NUCLEOTIDE SEQUENCE [LARGE SCALE GENOMIC DNA]</scope>
    <source>
        <strain evidence="3 4">CGMCC 1.10190</strain>
    </source>
</reference>
<name>A0A1M5TL33_9BURK</name>
<sequence>MSKKAFLALAACAALAPPLAPAQSAYPQHAIRLIVPHPAGGTSDILARTMAAEMSKELGQQIVVENKGGANGSIAAQSVAGAAPDGYTLLLATASTHGINPSLYRKLSYDAVKDFTPVTLFATVPNVLVVSEKNPAKTINELVAYVAEHPGVANMASAGAGTPGHLAGEMLKSAKKLSFEHIPYKGGAPAITDLIAGQVDFLFTTIPGAMAHLRAGTLRALAVSSIDRSSALPDVPTVAETAVPGFNAVSWHGLVAPQGTPPEIVDALYKASSSALKSEEVRKRLDQEGARAQGDAPAEFGAFIKEQIATWRGAVEASGATAE</sequence>
<keyword evidence="3" id="KW-0675">Receptor</keyword>
<gene>
    <name evidence="3" type="ORF">SAMN04488135_103414</name>
</gene>
<evidence type="ECO:0000256" key="1">
    <source>
        <dbReference type="ARBA" id="ARBA00006987"/>
    </source>
</evidence>
<dbReference type="PIRSF" id="PIRSF017082">
    <property type="entry name" value="YflP"/>
    <property type="match status" value="1"/>
</dbReference>